<dbReference type="EMBL" id="NMWU01000028">
    <property type="protein sequence ID" value="PLS30576.1"/>
    <property type="molecule type" value="Genomic_DNA"/>
</dbReference>
<keyword evidence="3" id="KW-1185">Reference proteome</keyword>
<gene>
    <name evidence="2" type="ORF">Uis1B_1564</name>
</gene>
<organism evidence="2 3">
    <name type="scientific">Bifidobacterium margollesii</name>
    <dbReference type="NCBI Taxonomy" id="2020964"/>
    <lineage>
        <taxon>Bacteria</taxon>
        <taxon>Bacillati</taxon>
        <taxon>Actinomycetota</taxon>
        <taxon>Actinomycetes</taxon>
        <taxon>Bifidobacteriales</taxon>
        <taxon>Bifidobacteriaceae</taxon>
        <taxon>Bifidobacterium</taxon>
    </lineage>
</organism>
<keyword evidence="1" id="KW-1133">Transmembrane helix</keyword>
<accession>A0A2N5J8N0</accession>
<sequence>MTATQSTASSPSVMQSMKQNLGLKDYAGYGIGDMAINFTFASLGMYVVYFYTDVVGVSATIIGTLMLFSRSFDGVIDVCVGSLVDKTSSRWGKTRPWLLFGCVPLAILTALLFAVPANVSDTVKVVYIFVSYNLLMVAFSSIAIPYGTLNSLVTQDQGQREKFNLARMFLAQIGVLIVTNLTLPLVNAFGNKQSSWVWTYAILAAIGVVLLLIVFKTQRERVQQPHKEKIPLSISLKALAQNKYWFLAFGFFVVWSVMYALTQGSLVYYAKYILNDAGYVGVLSIGYLAPCMVMLVVCAKLYEKYGKTRVLLAASVVSIIGYALPMLMPSSFGFIMFTQIVKGIGYGPMLGAVWALFPDTIEYGYAKTGVRNEGLLYSGGSLGQKIGVGVGTALTGWVLGWGGYDGTKAEQSASAINSIYQIYVWIPIALFVVSIVILCFYDIDKKYAEIMEGVARRNAENKEAKEA</sequence>
<feature type="transmembrane region" description="Helical" evidence="1">
    <location>
        <begin position="334"/>
        <end position="357"/>
    </location>
</feature>
<dbReference type="InterPro" id="IPR039672">
    <property type="entry name" value="MFS_2"/>
</dbReference>
<feature type="transmembrane region" description="Helical" evidence="1">
    <location>
        <begin position="310"/>
        <end position="328"/>
    </location>
</feature>
<keyword evidence="1" id="KW-0472">Membrane</keyword>
<keyword evidence="1" id="KW-0812">Transmembrane</keyword>
<dbReference type="Pfam" id="PF13347">
    <property type="entry name" value="MFS_2"/>
    <property type="match status" value="1"/>
</dbReference>
<evidence type="ECO:0000313" key="3">
    <source>
        <dbReference type="Proteomes" id="UP000235050"/>
    </source>
</evidence>
<dbReference type="Gene3D" id="1.20.1250.20">
    <property type="entry name" value="MFS general substrate transporter like domains"/>
    <property type="match status" value="2"/>
</dbReference>
<feature type="transmembrane region" description="Helical" evidence="1">
    <location>
        <begin position="169"/>
        <end position="190"/>
    </location>
</feature>
<dbReference type="Proteomes" id="UP000235050">
    <property type="component" value="Unassembled WGS sequence"/>
</dbReference>
<feature type="transmembrane region" description="Helical" evidence="1">
    <location>
        <begin position="196"/>
        <end position="215"/>
    </location>
</feature>
<dbReference type="GO" id="GO:0005886">
    <property type="term" value="C:plasma membrane"/>
    <property type="evidence" value="ECO:0007669"/>
    <property type="project" value="TreeGrafter"/>
</dbReference>
<proteinExistence type="predicted"/>
<dbReference type="CDD" id="cd17332">
    <property type="entry name" value="MFS_MelB_like"/>
    <property type="match status" value="1"/>
</dbReference>
<dbReference type="InterPro" id="IPR036259">
    <property type="entry name" value="MFS_trans_sf"/>
</dbReference>
<feature type="transmembrane region" description="Helical" evidence="1">
    <location>
        <begin position="125"/>
        <end position="149"/>
    </location>
</feature>
<dbReference type="GO" id="GO:0008643">
    <property type="term" value="P:carbohydrate transport"/>
    <property type="evidence" value="ECO:0007669"/>
    <property type="project" value="InterPro"/>
</dbReference>
<dbReference type="SUPFAM" id="SSF103473">
    <property type="entry name" value="MFS general substrate transporter"/>
    <property type="match status" value="1"/>
</dbReference>
<name>A0A2N5J8N0_9BIFI</name>
<evidence type="ECO:0000256" key="1">
    <source>
        <dbReference type="SAM" id="Phobius"/>
    </source>
</evidence>
<comment type="caution">
    <text evidence="2">The sequence shown here is derived from an EMBL/GenBank/DDBJ whole genome shotgun (WGS) entry which is preliminary data.</text>
</comment>
<dbReference type="AlphaFoldDB" id="A0A2N5J8N0"/>
<dbReference type="InterPro" id="IPR001927">
    <property type="entry name" value="Na/Gal_symport"/>
</dbReference>
<reference evidence="2 3" key="1">
    <citation type="submission" date="2017-07" db="EMBL/GenBank/DDBJ databases">
        <title>Bifidobacterium novel species.</title>
        <authorList>
            <person name="Lugli G.A."/>
            <person name="Milani C."/>
            <person name="Duranti S."/>
            <person name="Mangifesta M."/>
        </authorList>
    </citation>
    <scope>NUCLEOTIDE SEQUENCE [LARGE SCALE GENOMIC DNA]</scope>
    <source>
        <strain evidence="3">Uis1B</strain>
    </source>
</reference>
<feature type="transmembrane region" description="Helical" evidence="1">
    <location>
        <begin position="244"/>
        <end position="262"/>
    </location>
</feature>
<feature type="transmembrane region" description="Helical" evidence="1">
    <location>
        <begin position="277"/>
        <end position="298"/>
    </location>
</feature>
<feature type="transmembrane region" description="Helical" evidence="1">
    <location>
        <begin position="97"/>
        <end position="119"/>
    </location>
</feature>
<feature type="transmembrane region" description="Helical" evidence="1">
    <location>
        <begin position="48"/>
        <end position="68"/>
    </location>
</feature>
<evidence type="ECO:0000313" key="2">
    <source>
        <dbReference type="EMBL" id="PLS30576.1"/>
    </source>
</evidence>
<feature type="transmembrane region" description="Helical" evidence="1">
    <location>
        <begin position="422"/>
        <end position="441"/>
    </location>
</feature>
<dbReference type="NCBIfam" id="TIGR00792">
    <property type="entry name" value="gph"/>
    <property type="match status" value="1"/>
</dbReference>
<feature type="transmembrane region" description="Helical" evidence="1">
    <location>
        <begin position="386"/>
        <end position="402"/>
    </location>
</feature>
<protein>
    <submittedName>
        <fullName evidence="2">Sodium:melibiose symporter</fullName>
    </submittedName>
</protein>
<dbReference type="PANTHER" id="PTHR11328:SF24">
    <property type="entry name" value="MAJOR FACILITATOR SUPERFAMILY (MFS) PROFILE DOMAIN-CONTAINING PROTEIN"/>
    <property type="match status" value="1"/>
</dbReference>
<dbReference type="GO" id="GO:0006814">
    <property type="term" value="P:sodium ion transport"/>
    <property type="evidence" value="ECO:0007669"/>
    <property type="project" value="InterPro"/>
</dbReference>
<dbReference type="GO" id="GO:0015293">
    <property type="term" value="F:symporter activity"/>
    <property type="evidence" value="ECO:0007669"/>
    <property type="project" value="InterPro"/>
</dbReference>
<dbReference type="PANTHER" id="PTHR11328">
    <property type="entry name" value="MAJOR FACILITATOR SUPERFAMILY DOMAIN-CONTAINING PROTEIN"/>
    <property type="match status" value="1"/>
</dbReference>